<keyword evidence="5" id="KW-0732">Signal</keyword>
<reference evidence="8" key="2">
    <citation type="submission" date="2017-09" db="EMBL/GenBank/DDBJ databases">
        <authorList>
            <person name="Perez-Cataluna A."/>
            <person name="Figueras M.J."/>
            <person name="Salas-Masso N."/>
        </authorList>
    </citation>
    <scope>NUCLEOTIDE SEQUENCE</scope>
    <source>
        <strain evidence="8">CECT 7727</strain>
    </source>
</reference>
<evidence type="ECO:0000313" key="7">
    <source>
        <dbReference type="EMBL" id="AXX87514.1"/>
    </source>
</evidence>
<evidence type="ECO:0000256" key="5">
    <source>
        <dbReference type="SAM" id="SignalP"/>
    </source>
</evidence>
<dbReference type="Pfam" id="PF00034">
    <property type="entry name" value="Cytochrom_C"/>
    <property type="match status" value="1"/>
</dbReference>
<dbReference type="PANTHER" id="PTHR35008:SF9">
    <property type="entry name" value="CYTOCHROME C DOMAIN-CONTAINING PROTEIN"/>
    <property type="match status" value="1"/>
</dbReference>
<evidence type="ECO:0000313" key="9">
    <source>
        <dbReference type="Proteomes" id="UP000224740"/>
    </source>
</evidence>
<organism evidence="7 10">
    <name type="scientific">Malaciobacter marinus</name>
    <dbReference type="NCBI Taxonomy" id="505249"/>
    <lineage>
        <taxon>Bacteria</taxon>
        <taxon>Pseudomonadati</taxon>
        <taxon>Campylobacterota</taxon>
        <taxon>Epsilonproteobacteria</taxon>
        <taxon>Campylobacterales</taxon>
        <taxon>Arcobacteraceae</taxon>
        <taxon>Malaciobacter</taxon>
    </lineage>
</organism>
<dbReference type="GO" id="GO:0009055">
    <property type="term" value="F:electron transfer activity"/>
    <property type="evidence" value="ECO:0007669"/>
    <property type="project" value="InterPro"/>
</dbReference>
<feature type="domain" description="Cytochrome c" evidence="6">
    <location>
        <begin position="39"/>
        <end position="143"/>
    </location>
</feature>
<dbReference type="InterPro" id="IPR036909">
    <property type="entry name" value="Cyt_c-like_dom_sf"/>
</dbReference>
<dbReference type="Pfam" id="PF21342">
    <property type="entry name" value="SoxA-TsdA_cyt-c"/>
    <property type="match status" value="1"/>
</dbReference>
<sequence length="315" mass="34776">MNKKKLVVTTALITLLSSFAYAAQEMAAPKTYPKGEIGKIVKLGEDIVNNTDTHPLTKDFVGNKLQCKSCHLKGADGKVGTGKGISSWIGTAATFPAWSKREKTVQTLQDRSNNCFMRSMNGKRPIIDTEASIAIAAYITWLSEGSKIKMNAKGPWSEHNTKLYPKAVKHFKKIQKNATHENYLAGKEIYKNQCASCHGVNGEGLATFPPLWGKDANGNWLSYNTGAGMSKLDKAAAWVKSNMPLGQGNSMSDQDVADVVLYMNAQERDSFDLKKRLLPKEEMGYYNSKVFEEKHTVESNFKALGLDLNKIKNGK</sequence>
<keyword evidence="1 4" id="KW-0349">Heme</keyword>
<dbReference type="EMBL" id="CP032101">
    <property type="protein sequence ID" value="AXX87514.1"/>
    <property type="molecule type" value="Genomic_DNA"/>
</dbReference>
<reference evidence="9" key="1">
    <citation type="submission" date="2017-09" db="EMBL/GenBank/DDBJ databases">
        <title>Arcobacter canalis sp. nov., a new species isolated from a water canal contaminated with urban sewage.</title>
        <authorList>
            <person name="Perez-Cataluna A."/>
            <person name="Salas-Masso N."/>
            <person name="Figueras M.J."/>
        </authorList>
    </citation>
    <scope>NUCLEOTIDE SEQUENCE [LARGE SCALE GENOMIC DNA]</scope>
    <source>
        <strain evidence="9">CECT 7727</strain>
    </source>
</reference>
<keyword evidence="9" id="KW-1185">Reference proteome</keyword>
<evidence type="ECO:0000259" key="6">
    <source>
        <dbReference type="PROSITE" id="PS51007"/>
    </source>
</evidence>
<evidence type="ECO:0000313" key="10">
    <source>
        <dbReference type="Proteomes" id="UP000264693"/>
    </source>
</evidence>
<feature type="signal peptide" evidence="5">
    <location>
        <begin position="1"/>
        <end position="22"/>
    </location>
</feature>
<dbReference type="InterPro" id="IPR009056">
    <property type="entry name" value="Cyt_c-like_dom"/>
</dbReference>
<accession>A0A347TLN6</accession>
<name>A0A347TLN6_9BACT</name>
<dbReference type="Proteomes" id="UP000264693">
    <property type="component" value="Chromosome"/>
</dbReference>
<feature type="domain" description="Cytochrome c" evidence="6">
    <location>
        <begin position="181"/>
        <end position="267"/>
    </location>
</feature>
<dbReference type="KEGG" id="amar:AMRN_1786"/>
<protein>
    <submittedName>
        <fullName evidence="7 8">Cytochrome C</fullName>
    </submittedName>
</protein>
<dbReference type="EMBL" id="NXAO01000013">
    <property type="protein sequence ID" value="PHO16175.1"/>
    <property type="molecule type" value="Genomic_DNA"/>
</dbReference>
<dbReference type="Gene3D" id="1.10.760.10">
    <property type="entry name" value="Cytochrome c-like domain"/>
    <property type="match status" value="2"/>
</dbReference>
<evidence type="ECO:0000256" key="3">
    <source>
        <dbReference type="ARBA" id="ARBA00023004"/>
    </source>
</evidence>
<dbReference type="Proteomes" id="UP000224740">
    <property type="component" value="Unassembled WGS sequence"/>
</dbReference>
<keyword evidence="3 4" id="KW-0408">Iron</keyword>
<dbReference type="GO" id="GO:0046872">
    <property type="term" value="F:metal ion binding"/>
    <property type="evidence" value="ECO:0007669"/>
    <property type="project" value="UniProtKB-KW"/>
</dbReference>
<dbReference type="InterPro" id="IPR051459">
    <property type="entry name" value="Cytochrome_c-type_DH"/>
</dbReference>
<dbReference type="PROSITE" id="PS51007">
    <property type="entry name" value="CYTC"/>
    <property type="match status" value="2"/>
</dbReference>
<evidence type="ECO:0000256" key="4">
    <source>
        <dbReference type="PROSITE-ProRule" id="PRU00433"/>
    </source>
</evidence>
<dbReference type="GO" id="GO:0020037">
    <property type="term" value="F:heme binding"/>
    <property type="evidence" value="ECO:0007669"/>
    <property type="project" value="InterPro"/>
</dbReference>
<feature type="chain" id="PRO_5017750825" evidence="5">
    <location>
        <begin position="23"/>
        <end position="315"/>
    </location>
</feature>
<proteinExistence type="predicted"/>
<dbReference type="RefSeq" id="WP_099310319.1">
    <property type="nucleotide sequence ID" value="NZ_CP032101.1"/>
</dbReference>
<dbReference type="PANTHER" id="PTHR35008">
    <property type="entry name" value="BLL4482 PROTEIN-RELATED"/>
    <property type="match status" value="1"/>
</dbReference>
<evidence type="ECO:0000256" key="1">
    <source>
        <dbReference type="ARBA" id="ARBA00022617"/>
    </source>
</evidence>
<gene>
    <name evidence="7" type="ORF">AMRN_1786</name>
    <name evidence="8" type="ORF">CPH92_03085</name>
</gene>
<evidence type="ECO:0000313" key="8">
    <source>
        <dbReference type="EMBL" id="PHO16175.1"/>
    </source>
</evidence>
<reference evidence="7 10" key="3">
    <citation type="submission" date="2018-08" db="EMBL/GenBank/DDBJ databases">
        <title>Complete genome of the Arcobacter marinus type strain JCM 15502.</title>
        <authorList>
            <person name="Miller W.G."/>
            <person name="Yee E."/>
            <person name="Huynh S."/>
            <person name="Parker C.T."/>
        </authorList>
    </citation>
    <scope>NUCLEOTIDE SEQUENCE [LARGE SCALE GENOMIC DNA]</scope>
    <source>
        <strain evidence="7 10">JCM 15502</strain>
    </source>
</reference>
<evidence type="ECO:0000256" key="2">
    <source>
        <dbReference type="ARBA" id="ARBA00022723"/>
    </source>
</evidence>
<dbReference type="AlphaFoldDB" id="A0A347TLN6"/>
<keyword evidence="2 4" id="KW-0479">Metal-binding</keyword>
<dbReference type="SUPFAM" id="SSF46626">
    <property type="entry name" value="Cytochrome c"/>
    <property type="match status" value="2"/>
</dbReference>